<name>A0A833L228_UNCSA</name>
<dbReference type="Pfam" id="PF05258">
    <property type="entry name" value="DciA"/>
    <property type="match status" value="1"/>
</dbReference>
<comment type="caution">
    <text evidence="1">The sequence shown here is derived from an EMBL/GenBank/DDBJ whole genome shotgun (WGS) entry which is preliminary data.</text>
</comment>
<evidence type="ECO:0000313" key="2">
    <source>
        <dbReference type="Proteomes" id="UP000488506"/>
    </source>
</evidence>
<proteinExistence type="predicted"/>
<dbReference type="Proteomes" id="UP000488506">
    <property type="component" value="Unassembled WGS sequence"/>
</dbReference>
<accession>A0A833L228</accession>
<reference evidence="1 2" key="1">
    <citation type="submission" date="2019-12" db="EMBL/GenBank/DDBJ databases">
        <authorList>
            <person name="Wolfe R."/>
            <person name="Danczak R."/>
            <person name="Wilkins M."/>
        </authorList>
    </citation>
    <scope>NUCLEOTIDE SEQUENCE [LARGE SCALE GENOMIC DNA]</scope>
    <source>
        <strain evidence="1">X2_MaxBin.013</strain>
    </source>
</reference>
<gene>
    <name evidence="1" type="ORF">FD145_293</name>
</gene>
<sequence length="99" mass="11198">MTELLSEILKGSEINKLIKNANIVLLWSECVPREIAKNTEAIKIRNKVLYVDAKTSVWAQELNFLKKEILEKINEIAGFKAVADIRFKAGGNGNDKRKI</sequence>
<protein>
    <recommendedName>
        <fullName evidence="3">DUF721 domain-containing protein</fullName>
    </recommendedName>
</protein>
<dbReference type="PANTHER" id="PTHR36456:SF1">
    <property type="entry name" value="UPF0232 PROTEIN SCO3875"/>
    <property type="match status" value="1"/>
</dbReference>
<evidence type="ECO:0008006" key="3">
    <source>
        <dbReference type="Google" id="ProtNLM"/>
    </source>
</evidence>
<evidence type="ECO:0000313" key="1">
    <source>
        <dbReference type="EMBL" id="KAF0134912.1"/>
    </source>
</evidence>
<dbReference type="InterPro" id="IPR007922">
    <property type="entry name" value="DciA-like"/>
</dbReference>
<dbReference type="PANTHER" id="PTHR36456">
    <property type="entry name" value="UPF0232 PROTEIN SCO3875"/>
    <property type="match status" value="1"/>
</dbReference>
<dbReference type="EMBL" id="WPAF01000003">
    <property type="protein sequence ID" value="KAF0134912.1"/>
    <property type="molecule type" value="Genomic_DNA"/>
</dbReference>
<organism evidence="1 2">
    <name type="scientific">Candidatus Saganbacteria bacterium</name>
    <dbReference type="NCBI Taxonomy" id="2575572"/>
    <lineage>
        <taxon>Bacteria</taxon>
        <taxon>Bacillati</taxon>
        <taxon>Saganbacteria</taxon>
    </lineage>
</organism>
<dbReference type="AlphaFoldDB" id="A0A833L228"/>